<dbReference type="SUPFAM" id="SSF52087">
    <property type="entry name" value="CRAL/TRIO domain"/>
    <property type="match status" value="1"/>
</dbReference>
<reference evidence="4" key="1">
    <citation type="journal article" date="2015" name="PLoS Genet.">
        <title>Genome Sequence and Transcriptome Analyses of Chrysochromulina tobin: Metabolic Tools for Enhanced Algal Fitness in the Prominent Order Prymnesiales (Haptophyceae).</title>
        <authorList>
            <person name="Hovde B.T."/>
            <person name="Deodato C.R."/>
            <person name="Hunsperger H.M."/>
            <person name="Ryken S.A."/>
            <person name="Yost W."/>
            <person name="Jha R.K."/>
            <person name="Patterson J."/>
            <person name="Monnat R.J. Jr."/>
            <person name="Barlow S.B."/>
            <person name="Starkenburg S.R."/>
            <person name="Cattolico R.A."/>
        </authorList>
    </citation>
    <scope>NUCLEOTIDE SEQUENCE</scope>
    <source>
        <strain evidence="4">CCMP291</strain>
    </source>
</reference>
<dbReference type="Gene3D" id="3.40.525.10">
    <property type="entry name" value="CRAL-TRIO lipid binding domain"/>
    <property type="match status" value="1"/>
</dbReference>
<dbReference type="CDD" id="cd00170">
    <property type="entry name" value="SEC14"/>
    <property type="match status" value="1"/>
</dbReference>
<dbReference type="OrthoDB" id="1434354at2759"/>
<evidence type="ECO:0000313" key="4">
    <source>
        <dbReference type="Proteomes" id="UP000037460"/>
    </source>
</evidence>
<dbReference type="PROSITE" id="PS50191">
    <property type="entry name" value="CRAL_TRIO"/>
    <property type="match status" value="1"/>
</dbReference>
<dbReference type="EMBL" id="JWZX01002964">
    <property type="protein sequence ID" value="KOO25516.1"/>
    <property type="molecule type" value="Genomic_DNA"/>
</dbReference>
<feature type="domain" description="CRAL-TRIO" evidence="2">
    <location>
        <begin position="113"/>
        <end position="258"/>
    </location>
</feature>
<dbReference type="AlphaFoldDB" id="A0A0M0JG05"/>
<gene>
    <name evidence="3" type="ORF">Ctob_005702</name>
</gene>
<feature type="region of interest" description="Disordered" evidence="1">
    <location>
        <begin position="242"/>
        <end position="262"/>
    </location>
</feature>
<name>A0A0M0JG05_9EUKA</name>
<dbReference type="InterPro" id="IPR036865">
    <property type="entry name" value="CRAL-TRIO_dom_sf"/>
</dbReference>
<evidence type="ECO:0000259" key="2">
    <source>
        <dbReference type="PROSITE" id="PS50191"/>
    </source>
</evidence>
<protein>
    <recommendedName>
        <fullName evidence="2">CRAL-TRIO domain-containing protein</fullName>
    </recommendedName>
</protein>
<dbReference type="Pfam" id="PF00650">
    <property type="entry name" value="CRAL_TRIO"/>
    <property type="match status" value="1"/>
</dbReference>
<evidence type="ECO:0000256" key="1">
    <source>
        <dbReference type="SAM" id="MobiDB-lite"/>
    </source>
</evidence>
<organism evidence="3 4">
    <name type="scientific">Chrysochromulina tobinii</name>
    <dbReference type="NCBI Taxonomy" id="1460289"/>
    <lineage>
        <taxon>Eukaryota</taxon>
        <taxon>Haptista</taxon>
        <taxon>Haptophyta</taxon>
        <taxon>Prymnesiophyceae</taxon>
        <taxon>Prymnesiales</taxon>
        <taxon>Chrysochromulinaceae</taxon>
        <taxon>Chrysochromulina</taxon>
    </lineage>
</organism>
<evidence type="ECO:0000313" key="3">
    <source>
        <dbReference type="EMBL" id="KOO25516.1"/>
    </source>
</evidence>
<comment type="caution">
    <text evidence="3">The sequence shown here is derived from an EMBL/GenBank/DDBJ whole genome shotgun (WGS) entry which is preliminary data.</text>
</comment>
<dbReference type="Proteomes" id="UP000037460">
    <property type="component" value="Unassembled WGS sequence"/>
</dbReference>
<keyword evidence="4" id="KW-1185">Reference proteome</keyword>
<dbReference type="InterPro" id="IPR001251">
    <property type="entry name" value="CRAL-TRIO_dom"/>
</dbReference>
<proteinExistence type="predicted"/>
<sequence length="457" mass="50431">MLLDRYSWDQAKVVELYKRSLERRVALGVSKIKEDIVRGGLGLDDLPHARAVKGVVRVNGTSSLEKAQAVASSSDNDVEIDGKKVKYGDVIGCYELRYGHGKVGMSATAPAADEPPPVTPADFTKDMVYVTQWRWLQCENYIRRHGEPGFWSMIHDISCPQGYISLWNRMRSLLGQYMPPVEEACAGLFPPMVQKILIINVPRIFSPAWSVISTFLPQHHKDRIVLLTTSYTSAEEVGKYVPPQHLPPHLKAGRPDGADSEEECHDLPALKDLSEDALALAVAPLNLKPKGIKFKKLWSALEQLRAENSTIFVPTMVAEPEMQKNGMMERPLVQPLDYHTSVTHESASMDAMPAPPRPGLGYNMKYLGPAAAFPSLFNPGTSTATKDKVAKIKEGIKLKKEGKAFPPPLLPTDQPIEGVWRSELAKELLDLANMFGHANEGSKRPEVAAAKARAARG</sequence>
<accession>A0A0M0JG05</accession>